<evidence type="ECO:0000259" key="3">
    <source>
        <dbReference type="SMART" id="SM01403"/>
    </source>
</evidence>
<accession>A0A6P9AB61</accession>
<dbReference type="InterPro" id="IPR036838">
    <property type="entry name" value="Ribosomal_uS10_dom_sf"/>
</dbReference>
<dbReference type="GeneID" id="117653639"/>
<dbReference type="GO" id="GO:0005761">
    <property type="term" value="C:mitochondrial ribosome"/>
    <property type="evidence" value="ECO:0007669"/>
    <property type="project" value="InterPro"/>
</dbReference>
<name>A0A6P9AB61_THRPL</name>
<keyword evidence="4" id="KW-1185">Reference proteome</keyword>
<dbReference type="OrthoDB" id="5984298at2759"/>
<dbReference type="SUPFAM" id="SSF54999">
    <property type="entry name" value="Ribosomal protein S10"/>
    <property type="match status" value="1"/>
</dbReference>
<dbReference type="RefSeq" id="XP_034255338.1">
    <property type="nucleotide sequence ID" value="XM_034399447.1"/>
</dbReference>
<proteinExistence type="predicted"/>
<dbReference type="PANTHER" id="PTHR13473:SF0">
    <property type="entry name" value="LARGE RIBOSOMAL SUBUNIT PROTEIN ML48"/>
    <property type="match status" value="1"/>
</dbReference>
<dbReference type="GO" id="GO:1990904">
    <property type="term" value="C:ribonucleoprotein complex"/>
    <property type="evidence" value="ECO:0007669"/>
    <property type="project" value="UniProtKB-KW"/>
</dbReference>
<dbReference type="InterPro" id="IPR027487">
    <property type="entry name" value="Ribosomal_mL48"/>
</dbReference>
<evidence type="ECO:0000313" key="5">
    <source>
        <dbReference type="RefSeq" id="XP_034255338.1"/>
    </source>
</evidence>
<gene>
    <name evidence="5" type="primary">LOC117653639</name>
</gene>
<keyword evidence="1" id="KW-0689">Ribosomal protein</keyword>
<dbReference type="Pfam" id="PF00338">
    <property type="entry name" value="Ribosomal_S10"/>
    <property type="match status" value="1"/>
</dbReference>
<evidence type="ECO:0000256" key="2">
    <source>
        <dbReference type="ARBA" id="ARBA00023274"/>
    </source>
</evidence>
<dbReference type="SMART" id="SM01403">
    <property type="entry name" value="Ribosomal_S10"/>
    <property type="match status" value="1"/>
</dbReference>
<dbReference type="PANTHER" id="PTHR13473">
    <property type="entry name" value="MITOCHONDRIAL RIBOSOMAL PROTEIN L48"/>
    <property type="match status" value="1"/>
</dbReference>
<evidence type="ECO:0000256" key="1">
    <source>
        <dbReference type="ARBA" id="ARBA00022980"/>
    </source>
</evidence>
<dbReference type="FunCoup" id="A0A6P9AB61">
    <property type="interactions" value="379"/>
</dbReference>
<protein>
    <submittedName>
        <fullName evidence="5">Uncharacterized protein LOC117653639</fullName>
    </submittedName>
</protein>
<keyword evidence="2" id="KW-0687">Ribonucleoprotein</keyword>
<sequence length="225" mass="25079">MNALRALVLRNANISSHLKLICGRESIPAASFATEAPLDVEEPEIPDVPESTDGFVLPGRKHVYEPGYLDKLKPAIPPYDLIDIEMKGYDFAVLENLQSIVCKLLTASNIDVIDGWAVRAESWHIQRFEPNSSKVAGEFNMKEYKRMLQLADLPATKLGLVIELLQSVAPPGVTCSVLQHSEQIEKDKYIPDMGIKALQEQLDELGGPSKLALQREREAKYNKLK</sequence>
<organism evidence="5">
    <name type="scientific">Thrips palmi</name>
    <name type="common">Melon thrips</name>
    <dbReference type="NCBI Taxonomy" id="161013"/>
    <lineage>
        <taxon>Eukaryota</taxon>
        <taxon>Metazoa</taxon>
        <taxon>Ecdysozoa</taxon>
        <taxon>Arthropoda</taxon>
        <taxon>Hexapoda</taxon>
        <taxon>Insecta</taxon>
        <taxon>Pterygota</taxon>
        <taxon>Neoptera</taxon>
        <taxon>Paraneoptera</taxon>
        <taxon>Thysanoptera</taxon>
        <taxon>Terebrantia</taxon>
        <taxon>Thripoidea</taxon>
        <taxon>Thripidae</taxon>
        <taxon>Thrips</taxon>
    </lineage>
</organism>
<dbReference type="KEGG" id="tpal:117653639"/>
<feature type="domain" description="Small ribosomal subunit protein uS10" evidence="3">
    <location>
        <begin position="83"/>
        <end position="178"/>
    </location>
</feature>
<dbReference type="CTD" id="51642"/>
<dbReference type="Proteomes" id="UP000515158">
    <property type="component" value="Unplaced"/>
</dbReference>
<dbReference type="AlphaFoldDB" id="A0A6P9AB61"/>
<dbReference type="InterPro" id="IPR027486">
    <property type="entry name" value="Ribosomal_uS10_dom"/>
</dbReference>
<dbReference type="InParanoid" id="A0A6P9AB61"/>
<evidence type="ECO:0000313" key="4">
    <source>
        <dbReference type="Proteomes" id="UP000515158"/>
    </source>
</evidence>
<reference evidence="5" key="1">
    <citation type="submission" date="2025-08" db="UniProtKB">
        <authorList>
            <consortium name="RefSeq"/>
        </authorList>
    </citation>
    <scope>IDENTIFICATION</scope>
    <source>
        <tissue evidence="5">Total insect</tissue>
    </source>
</reference>